<dbReference type="InterPro" id="IPR032472">
    <property type="entry name" value="ArgoL2"/>
</dbReference>
<feature type="region of interest" description="Disordered" evidence="6">
    <location>
        <begin position="1002"/>
        <end position="1029"/>
    </location>
</feature>
<keyword evidence="2" id="KW-0678">Repressor</keyword>
<feature type="compositionally biased region" description="Low complexity" evidence="6">
    <location>
        <begin position="10"/>
        <end position="20"/>
    </location>
</feature>
<dbReference type="Pfam" id="PF16488">
    <property type="entry name" value="ArgoL2"/>
    <property type="match status" value="1"/>
</dbReference>
<dbReference type="PROSITE" id="PS50822">
    <property type="entry name" value="PIWI"/>
    <property type="match status" value="1"/>
</dbReference>
<protein>
    <submittedName>
        <fullName evidence="9">Protein argonaute 1B</fullName>
    </submittedName>
</protein>
<keyword evidence="5" id="KW-0687">Ribonucleoprotein</keyword>
<feature type="domain" description="PAZ" evidence="7">
    <location>
        <begin position="395"/>
        <end position="500"/>
    </location>
</feature>
<comment type="similarity">
    <text evidence="1">Belongs to the argonaute family. Ago subfamily.</text>
</comment>
<dbReference type="GO" id="GO:0031047">
    <property type="term" value="P:regulatory ncRNA-mediated gene silencing"/>
    <property type="evidence" value="ECO:0007669"/>
    <property type="project" value="UniProtKB-KW"/>
</dbReference>
<dbReference type="Gene3D" id="3.30.420.10">
    <property type="entry name" value="Ribonuclease H-like superfamily/Ribonuclease H"/>
    <property type="match status" value="1"/>
</dbReference>
<dbReference type="Pfam" id="PF02171">
    <property type="entry name" value="Piwi"/>
    <property type="match status" value="1"/>
</dbReference>
<dbReference type="SMART" id="SM00949">
    <property type="entry name" value="PAZ"/>
    <property type="match status" value="1"/>
</dbReference>
<dbReference type="GO" id="GO:0006417">
    <property type="term" value="P:regulation of translation"/>
    <property type="evidence" value="ECO:0007669"/>
    <property type="project" value="UniProtKB-KW"/>
</dbReference>
<dbReference type="InterPro" id="IPR003165">
    <property type="entry name" value="Piwi"/>
</dbReference>
<reference evidence="9" key="2">
    <citation type="journal article" date="2024" name="Plant">
        <title>Genomic evolution and insights into agronomic trait innovations of Sesamum species.</title>
        <authorList>
            <person name="Miao H."/>
            <person name="Wang L."/>
            <person name="Qu L."/>
            <person name="Liu H."/>
            <person name="Sun Y."/>
            <person name="Le M."/>
            <person name="Wang Q."/>
            <person name="Wei S."/>
            <person name="Zheng Y."/>
            <person name="Lin W."/>
            <person name="Duan Y."/>
            <person name="Cao H."/>
            <person name="Xiong S."/>
            <person name="Wang X."/>
            <person name="Wei L."/>
            <person name="Li C."/>
            <person name="Ma Q."/>
            <person name="Ju M."/>
            <person name="Zhao R."/>
            <person name="Li G."/>
            <person name="Mu C."/>
            <person name="Tian Q."/>
            <person name="Mei H."/>
            <person name="Zhang T."/>
            <person name="Gao T."/>
            <person name="Zhang H."/>
        </authorList>
    </citation>
    <scope>NUCLEOTIDE SEQUENCE</scope>
    <source>
        <strain evidence="9">G02</strain>
    </source>
</reference>
<feature type="compositionally biased region" description="Low complexity" evidence="6">
    <location>
        <begin position="1007"/>
        <end position="1025"/>
    </location>
</feature>
<dbReference type="FunFam" id="3.30.420.10:FF:000013">
    <property type="entry name" value="protein argonaute 10-like"/>
    <property type="match status" value="1"/>
</dbReference>
<dbReference type="InterPro" id="IPR024357">
    <property type="entry name" value="Argonaut_Gly-rich"/>
</dbReference>
<dbReference type="CDD" id="cd04657">
    <property type="entry name" value="Piwi_ago-like"/>
    <property type="match status" value="1"/>
</dbReference>
<dbReference type="SMART" id="SM01163">
    <property type="entry name" value="DUF1785"/>
    <property type="match status" value="1"/>
</dbReference>
<name>A0AAW2PJP0_SESRA</name>
<feature type="compositionally biased region" description="Gly residues" evidence="6">
    <location>
        <begin position="98"/>
        <end position="108"/>
    </location>
</feature>
<dbReference type="FunFam" id="2.170.260.10:FF:000001">
    <property type="entry name" value="Protein argonaute-2"/>
    <property type="match status" value="1"/>
</dbReference>
<feature type="compositionally biased region" description="Low complexity" evidence="6">
    <location>
        <begin position="32"/>
        <end position="46"/>
    </location>
</feature>
<dbReference type="GO" id="GO:0051607">
    <property type="term" value="P:defense response to virus"/>
    <property type="evidence" value="ECO:0007669"/>
    <property type="project" value="UniProtKB-ARBA"/>
</dbReference>
<sequence length="1107" mass="122455">MGRKRRTDLPGSGESSESQEAGGGRGGPQRPPAQQQPQPQQPQQQGGYQGGGRGWAPQRGGYGGRGGGGRGVQQQYYGGTPEHQQGRGGQQYQRGGPPRRGGYGGGRGAPSAGGPSRPPAPELHQATQSPYQAATTQPSSYGRQVETLGGASSSSQAPEPTELEVSEQIQQLSIQSEVAPSQEMQPASSKSVRFPLRPGKGSYGTKCIVKANHFFAELPDKDLHQYDVSITPEVTSRGVNRAVMEQLVKLYRESHLGKRLPAYDGRKSLYTAGPLPFASKEFKITLIDEEDGPGSARREREFKVVIKFAARADLHHLGMFLQGRQADAPQEALQVLDIVLRELPTTRYCPVGRSFYSPDLGRRQPLGEGLESWRGFYQSIRPTQMGLSLNIGEQLLNRDVSARPLSDADRVKIKKALRGVKVEVTHRGNMRRKYRISGLTSQATRELTFPVDERGTMKSVVEYFQETYGFVIQHTQWPCLQVGNTQRPNYLPMEVCKIVEGQRYSKRLNERQITALLKVTCQRPQEREYDILQTVHHNAYAEDPYAKEFGIKISEKLAQVEARVLPAPWLKYHDSGREKDCLPQVGQWNMMNKRMVNGGTVNSWICINFARNVQDSVARSFCHELAQMCITSGMAFNPEPVLPVLSGRPDQVERVLKARFHDVMTKLQPHKKELDLLIVILPDNNGSLYGDLKRICETDLGIVSQCCLQKHVYRMSKQYLANVALKINVKVGGRNTVLVDALSRRIPLVSDRPTIIFGADVTHPHPGEDSSPSIAAVVASQDWPEVTKYAGLVCAQAHRQELIQDLYKTWQDPVRGTMHGGMIKELLISFRRATGQKPQRIIFYRDGVSEGQFYQVLLYELDAIRKACASLEPNYQPTVTFVVVQKRHHTRLFANNHHDRHAVDRSGNILPGTVVDSKICHPTEFDFYLCSHAGIQGTSRPAHYHVLWDENKFTADALQSLTNNLCYTYARCTRSVSIVPPAYYAHLAAFRARFYMEPETSDSGSMTSSAVAGRGAGAGARSTRVPGPMLLRGGNPALRRPSPLGSSCPNLCSEGLGLPATRVIAIAHHCKGYGTIAHRPLQRGGWGKGASGEEEEEQGSLSWGCGG</sequence>
<dbReference type="InterPro" id="IPR032473">
    <property type="entry name" value="Argonaute_Mid_dom"/>
</dbReference>
<evidence type="ECO:0000259" key="7">
    <source>
        <dbReference type="PROSITE" id="PS50821"/>
    </source>
</evidence>
<organism evidence="9">
    <name type="scientific">Sesamum radiatum</name>
    <name type="common">Black benniseed</name>
    <dbReference type="NCBI Taxonomy" id="300843"/>
    <lineage>
        <taxon>Eukaryota</taxon>
        <taxon>Viridiplantae</taxon>
        <taxon>Streptophyta</taxon>
        <taxon>Embryophyta</taxon>
        <taxon>Tracheophyta</taxon>
        <taxon>Spermatophyta</taxon>
        <taxon>Magnoliopsida</taxon>
        <taxon>eudicotyledons</taxon>
        <taxon>Gunneridae</taxon>
        <taxon>Pentapetalae</taxon>
        <taxon>asterids</taxon>
        <taxon>lamiids</taxon>
        <taxon>Lamiales</taxon>
        <taxon>Pedaliaceae</taxon>
        <taxon>Sesamum</taxon>
    </lineage>
</organism>
<dbReference type="Gene3D" id="2.170.260.10">
    <property type="entry name" value="paz domain"/>
    <property type="match status" value="1"/>
</dbReference>
<proteinExistence type="inferred from homology"/>
<dbReference type="PANTHER" id="PTHR22891">
    <property type="entry name" value="EUKARYOTIC TRANSLATION INITIATION FACTOR 2C"/>
    <property type="match status" value="1"/>
</dbReference>
<feature type="region of interest" description="Disordered" evidence="6">
    <location>
        <begin position="1"/>
        <end position="196"/>
    </location>
</feature>
<dbReference type="EMBL" id="JACGWJ010000017">
    <property type="protein sequence ID" value="KAL0356404.1"/>
    <property type="molecule type" value="Genomic_DNA"/>
</dbReference>
<reference evidence="9" key="1">
    <citation type="submission" date="2020-06" db="EMBL/GenBank/DDBJ databases">
        <authorList>
            <person name="Li T."/>
            <person name="Hu X."/>
            <person name="Zhang T."/>
            <person name="Song X."/>
            <person name="Zhang H."/>
            <person name="Dai N."/>
            <person name="Sheng W."/>
            <person name="Hou X."/>
            <person name="Wei L."/>
        </authorList>
    </citation>
    <scope>NUCLEOTIDE SEQUENCE</scope>
    <source>
        <strain evidence="9">G02</strain>
        <tissue evidence="9">Leaf</tissue>
    </source>
</reference>
<dbReference type="AlphaFoldDB" id="A0AAW2PJP0"/>
<dbReference type="SMART" id="SM00950">
    <property type="entry name" value="Piwi"/>
    <property type="match status" value="1"/>
</dbReference>
<evidence type="ECO:0000256" key="3">
    <source>
        <dbReference type="ARBA" id="ARBA00022845"/>
    </source>
</evidence>
<dbReference type="CDD" id="cd02846">
    <property type="entry name" value="PAZ_argonaute_like"/>
    <property type="match status" value="1"/>
</dbReference>
<dbReference type="InterPro" id="IPR014811">
    <property type="entry name" value="ArgoL1"/>
</dbReference>
<dbReference type="Pfam" id="PF16487">
    <property type="entry name" value="ArgoMid"/>
    <property type="match status" value="1"/>
</dbReference>
<dbReference type="InterPro" id="IPR045246">
    <property type="entry name" value="Piwi_ago-like"/>
</dbReference>
<dbReference type="Gene3D" id="3.40.50.2300">
    <property type="match status" value="1"/>
</dbReference>
<dbReference type="Pfam" id="PF02170">
    <property type="entry name" value="PAZ"/>
    <property type="match status" value="1"/>
</dbReference>
<dbReference type="SUPFAM" id="SSF53098">
    <property type="entry name" value="Ribonuclease H-like"/>
    <property type="match status" value="1"/>
</dbReference>
<keyword evidence="4" id="KW-0943">RNA-mediated gene silencing</keyword>
<feature type="domain" description="Piwi" evidence="8">
    <location>
        <begin position="676"/>
        <end position="997"/>
    </location>
</feature>
<evidence type="ECO:0000256" key="4">
    <source>
        <dbReference type="ARBA" id="ARBA00023158"/>
    </source>
</evidence>
<keyword evidence="3" id="KW-0810">Translation regulation</keyword>
<dbReference type="InterPro" id="IPR003100">
    <property type="entry name" value="PAZ_dom"/>
</dbReference>
<dbReference type="InterPro" id="IPR032474">
    <property type="entry name" value="Argonaute_N"/>
</dbReference>
<dbReference type="Pfam" id="PF08699">
    <property type="entry name" value="ArgoL1"/>
    <property type="match status" value="1"/>
</dbReference>
<gene>
    <name evidence="9" type="ORF">Sradi_4087300</name>
</gene>
<dbReference type="GO" id="GO:0003723">
    <property type="term" value="F:RNA binding"/>
    <property type="evidence" value="ECO:0007669"/>
    <property type="project" value="InterPro"/>
</dbReference>
<evidence type="ECO:0000256" key="5">
    <source>
        <dbReference type="ARBA" id="ARBA00023274"/>
    </source>
</evidence>
<feature type="compositionally biased region" description="Low complexity" evidence="6">
    <location>
        <begin position="166"/>
        <end position="178"/>
    </location>
</feature>
<dbReference type="SUPFAM" id="SSF101690">
    <property type="entry name" value="PAZ domain"/>
    <property type="match status" value="1"/>
</dbReference>
<comment type="caution">
    <text evidence="9">The sequence shown here is derived from an EMBL/GenBank/DDBJ whole genome shotgun (WGS) entry which is preliminary data.</text>
</comment>
<dbReference type="Pfam" id="PF16486">
    <property type="entry name" value="ArgoN"/>
    <property type="match status" value="1"/>
</dbReference>
<evidence type="ECO:0000256" key="1">
    <source>
        <dbReference type="ARBA" id="ARBA00008201"/>
    </source>
</evidence>
<evidence type="ECO:0000256" key="2">
    <source>
        <dbReference type="ARBA" id="ARBA00022491"/>
    </source>
</evidence>
<dbReference type="InterPro" id="IPR036397">
    <property type="entry name" value="RNaseH_sf"/>
</dbReference>
<dbReference type="Pfam" id="PF12764">
    <property type="entry name" value="Gly-rich_Ago1"/>
    <property type="match status" value="1"/>
</dbReference>
<evidence type="ECO:0000259" key="8">
    <source>
        <dbReference type="PROSITE" id="PS50822"/>
    </source>
</evidence>
<feature type="compositionally biased region" description="Polar residues" evidence="6">
    <location>
        <begin position="125"/>
        <end position="142"/>
    </location>
</feature>
<feature type="compositionally biased region" description="Gly residues" evidence="6">
    <location>
        <begin position="47"/>
        <end position="71"/>
    </location>
</feature>
<evidence type="ECO:0000313" key="9">
    <source>
        <dbReference type="EMBL" id="KAL0356404.1"/>
    </source>
</evidence>
<accession>A0AAW2PJP0</accession>
<dbReference type="GO" id="GO:1990904">
    <property type="term" value="C:ribonucleoprotein complex"/>
    <property type="evidence" value="ECO:0007669"/>
    <property type="project" value="UniProtKB-KW"/>
</dbReference>
<dbReference type="FunFam" id="3.40.50.2300:FF:000110">
    <property type="entry name" value="Argonaute 10"/>
    <property type="match status" value="1"/>
</dbReference>
<feature type="compositionally biased region" description="Polar residues" evidence="6">
    <location>
        <begin position="182"/>
        <end position="191"/>
    </location>
</feature>
<dbReference type="InterPro" id="IPR036085">
    <property type="entry name" value="PAZ_dom_sf"/>
</dbReference>
<evidence type="ECO:0000256" key="6">
    <source>
        <dbReference type="SAM" id="MobiDB-lite"/>
    </source>
</evidence>
<feature type="region of interest" description="Disordered" evidence="6">
    <location>
        <begin position="1084"/>
        <end position="1107"/>
    </location>
</feature>
<dbReference type="PROSITE" id="PS50821">
    <property type="entry name" value="PAZ"/>
    <property type="match status" value="1"/>
</dbReference>
<dbReference type="InterPro" id="IPR012337">
    <property type="entry name" value="RNaseH-like_sf"/>
</dbReference>